<comment type="caution">
    <text evidence="7">The sequence shown here is derived from an EMBL/GenBank/DDBJ whole genome shotgun (WGS) entry which is preliminary data.</text>
</comment>
<accession>A0AAW9S6A0</accession>
<evidence type="ECO:0000313" key="7">
    <source>
        <dbReference type="EMBL" id="MEN7547965.1"/>
    </source>
</evidence>
<dbReference type="RefSeq" id="WP_346820747.1">
    <property type="nucleotide sequence ID" value="NZ_JBDKWZ010000004.1"/>
</dbReference>
<dbReference type="PANTHER" id="PTHR47799">
    <property type="entry name" value="OMEGA-AMIDASE YAFV"/>
    <property type="match status" value="1"/>
</dbReference>
<dbReference type="InterPro" id="IPR036526">
    <property type="entry name" value="C-N_Hydrolase_sf"/>
</dbReference>
<comment type="similarity">
    <text evidence="1">Belongs to the carbon-nitrogen hydrolase superfamily. NIT1/NIT2 family.</text>
</comment>
<dbReference type="GO" id="GO:0106008">
    <property type="term" value="F:2-oxoglutaramate amidase activity"/>
    <property type="evidence" value="ECO:0007669"/>
    <property type="project" value="TreeGrafter"/>
</dbReference>
<dbReference type="SUPFAM" id="SSF56317">
    <property type="entry name" value="Carbon-nitrogen hydrolase"/>
    <property type="match status" value="1"/>
</dbReference>
<sequence>MADLKITLIQTALHWENKTANLAHFEELFWQITPQSTDLIVLPEMFSTGFSMNAAQLAEPINLQTFKWLKQMAAQSQAVVVGSYIVVDAGHYFNRLIWMRPDGSYSFYDKRHLFRMAQEHKTYAGGTQKLIEEINGWKVCPLICYDLRFPVWSRSTPAENYDCLIYLANWPAARANAWNCLLPARAIENLCYTVGVNRIGIDGKGITYAGDSKAYDFKGELVEDLRAEDCVRTISLSGEKLMQFRQKFPAHLDSDRFHIQP</sequence>
<name>A0AAW9S6A0_9BACT</name>
<reference evidence="7 8" key="1">
    <citation type="submission" date="2024-04" db="EMBL/GenBank/DDBJ databases">
        <title>Novel genus in family Flammeovirgaceae.</title>
        <authorList>
            <person name="Nguyen T.H."/>
            <person name="Vuong T.Q."/>
            <person name="Le H."/>
            <person name="Kim S.-G."/>
        </authorList>
    </citation>
    <scope>NUCLEOTIDE SEQUENCE [LARGE SCALE GENOMIC DNA]</scope>
    <source>
        <strain evidence="7 8">JCM 23209</strain>
    </source>
</reference>
<dbReference type="InterPro" id="IPR052737">
    <property type="entry name" value="Omega-amidase_YafV"/>
</dbReference>
<keyword evidence="8" id="KW-1185">Reference proteome</keyword>
<evidence type="ECO:0000256" key="4">
    <source>
        <dbReference type="ARBA" id="ARBA00052904"/>
    </source>
</evidence>
<dbReference type="NCBIfam" id="NF007757">
    <property type="entry name" value="PRK10438.1"/>
    <property type="match status" value="1"/>
</dbReference>
<dbReference type="EMBL" id="JBDKWZ010000004">
    <property type="protein sequence ID" value="MEN7547965.1"/>
    <property type="molecule type" value="Genomic_DNA"/>
</dbReference>
<dbReference type="PANTHER" id="PTHR47799:SF1">
    <property type="entry name" value="OMEGA-AMIDASE YAFV"/>
    <property type="match status" value="1"/>
</dbReference>
<dbReference type="Gene3D" id="3.60.110.10">
    <property type="entry name" value="Carbon-nitrogen hydrolase"/>
    <property type="match status" value="1"/>
</dbReference>
<protein>
    <recommendedName>
        <fullName evidence="5">Omega-amidase YafV</fullName>
        <ecNumber evidence="3">3.5.1.3</ecNumber>
    </recommendedName>
</protein>
<feature type="domain" description="CN hydrolase" evidence="6">
    <location>
        <begin position="4"/>
        <end position="238"/>
    </location>
</feature>
<evidence type="ECO:0000256" key="5">
    <source>
        <dbReference type="ARBA" id="ARBA00072139"/>
    </source>
</evidence>
<dbReference type="AlphaFoldDB" id="A0AAW9S6A0"/>
<proteinExistence type="inferred from homology"/>
<organism evidence="7 8">
    <name type="scientific">Rapidithrix thailandica</name>
    <dbReference type="NCBI Taxonomy" id="413964"/>
    <lineage>
        <taxon>Bacteria</taxon>
        <taxon>Pseudomonadati</taxon>
        <taxon>Bacteroidota</taxon>
        <taxon>Cytophagia</taxon>
        <taxon>Cytophagales</taxon>
        <taxon>Flammeovirgaceae</taxon>
        <taxon>Rapidithrix</taxon>
    </lineage>
</organism>
<evidence type="ECO:0000256" key="1">
    <source>
        <dbReference type="ARBA" id="ARBA00010613"/>
    </source>
</evidence>
<evidence type="ECO:0000256" key="3">
    <source>
        <dbReference type="ARBA" id="ARBA00039118"/>
    </source>
</evidence>
<gene>
    <name evidence="7" type="ORF">AAG747_08595</name>
</gene>
<dbReference type="PROSITE" id="PS50263">
    <property type="entry name" value="CN_HYDROLASE"/>
    <property type="match status" value="1"/>
</dbReference>
<dbReference type="Proteomes" id="UP001403385">
    <property type="component" value="Unassembled WGS sequence"/>
</dbReference>
<evidence type="ECO:0000313" key="8">
    <source>
        <dbReference type="Proteomes" id="UP001403385"/>
    </source>
</evidence>
<dbReference type="Pfam" id="PF00795">
    <property type="entry name" value="CN_hydrolase"/>
    <property type="match status" value="1"/>
</dbReference>
<dbReference type="FunFam" id="3.60.110.10:FF:000004">
    <property type="entry name" value="Carbon-nitrogen hydrolase"/>
    <property type="match status" value="1"/>
</dbReference>
<evidence type="ECO:0000259" key="6">
    <source>
        <dbReference type="PROSITE" id="PS50263"/>
    </source>
</evidence>
<dbReference type="InterPro" id="IPR003010">
    <property type="entry name" value="C-N_Hydrolase"/>
</dbReference>
<dbReference type="EC" id="3.5.1.3" evidence="3"/>
<dbReference type="CDD" id="cd07575">
    <property type="entry name" value="Xc-1258_like"/>
    <property type="match status" value="1"/>
</dbReference>
<keyword evidence="2" id="KW-0378">Hydrolase</keyword>
<comment type="catalytic activity">
    <reaction evidence="4">
        <text>a monoamide of a dicarboxylate + H2O = a dicarboxylate + NH4(+)</text>
        <dbReference type="Rhea" id="RHEA:11716"/>
        <dbReference type="ChEBI" id="CHEBI:15377"/>
        <dbReference type="ChEBI" id="CHEBI:28938"/>
        <dbReference type="ChEBI" id="CHEBI:28965"/>
        <dbReference type="ChEBI" id="CHEBI:77450"/>
        <dbReference type="EC" id="3.5.1.3"/>
    </reaction>
</comment>
<dbReference type="GO" id="GO:0050152">
    <property type="term" value="F:omega-amidase activity"/>
    <property type="evidence" value="ECO:0007669"/>
    <property type="project" value="UniProtKB-EC"/>
</dbReference>
<evidence type="ECO:0000256" key="2">
    <source>
        <dbReference type="ARBA" id="ARBA00022801"/>
    </source>
</evidence>